<feature type="compositionally biased region" description="Basic and acidic residues" evidence="1">
    <location>
        <begin position="237"/>
        <end position="248"/>
    </location>
</feature>
<feature type="region of interest" description="Disordered" evidence="1">
    <location>
        <begin position="101"/>
        <end position="185"/>
    </location>
</feature>
<feature type="compositionally biased region" description="Low complexity" evidence="1">
    <location>
        <begin position="340"/>
        <end position="366"/>
    </location>
</feature>
<dbReference type="Proteomes" id="UP000053989">
    <property type="component" value="Unassembled WGS sequence"/>
</dbReference>
<dbReference type="Pfam" id="PF12763">
    <property type="entry name" value="EH"/>
    <property type="match status" value="1"/>
</dbReference>
<name>A0A0C2YZN1_9AGAM</name>
<feature type="region of interest" description="Disordered" evidence="1">
    <location>
        <begin position="279"/>
        <end position="391"/>
    </location>
</feature>
<feature type="compositionally biased region" description="Pro residues" evidence="1">
    <location>
        <begin position="145"/>
        <end position="156"/>
    </location>
</feature>
<feature type="compositionally biased region" description="Polar residues" evidence="1">
    <location>
        <begin position="45"/>
        <end position="60"/>
    </location>
</feature>
<gene>
    <name evidence="3" type="ORF">SCLCIDRAFT_11095</name>
</gene>
<reference evidence="3 4" key="1">
    <citation type="submission" date="2014-04" db="EMBL/GenBank/DDBJ databases">
        <authorList>
            <consortium name="DOE Joint Genome Institute"/>
            <person name="Kuo A."/>
            <person name="Kohler A."/>
            <person name="Nagy L.G."/>
            <person name="Floudas D."/>
            <person name="Copeland A."/>
            <person name="Barry K.W."/>
            <person name="Cichocki N."/>
            <person name="Veneault-Fourrey C."/>
            <person name="LaButti K."/>
            <person name="Lindquist E.A."/>
            <person name="Lipzen A."/>
            <person name="Lundell T."/>
            <person name="Morin E."/>
            <person name="Murat C."/>
            <person name="Sun H."/>
            <person name="Tunlid A."/>
            <person name="Henrissat B."/>
            <person name="Grigoriev I.V."/>
            <person name="Hibbett D.S."/>
            <person name="Martin F."/>
            <person name="Nordberg H.P."/>
            <person name="Cantor M.N."/>
            <person name="Hua S.X."/>
        </authorList>
    </citation>
    <scope>NUCLEOTIDE SEQUENCE [LARGE SCALE GENOMIC DNA]</scope>
    <source>
        <strain evidence="3 4">Foug A</strain>
    </source>
</reference>
<sequence length="563" mass="60417">MPSASLQSRIKAFEALAVSQSPSSPPTKSATLSSSPPASRRPRQGANNFLDSPHSPSVNTLQLTAPLPAAISYSGSSSSSPPVCRKTSLIDLRDWVVEDGPFGGPPTLCQAASSSSAPFPNALEPSKVHFRARNASSPLINLESPPKPRPPLPPRKPSSTSADGSPVSRVLSVDSDSSATLRPPGVSGLAIEHTYPPAAHKFGTRIGHAPASSISSFHSISLSSDGINVETQNERNSSPHDQDGRSVADMDSASVTDSFEEILTTSSVGPSVPAQFCWDPVPQATPKPDARVTKAGPPVLHRPSVRSMSAASSSTTATVKARWPPPPPPPPFLPRPRPPSSRTSLTSASASASDRSSILSTTSRTSVSTHNSTVGANFKVSPLHRPTPVPPVTRTRYETLFANAVLGQRQSEKQCLKSLPSLSQPKKTRQAAGWRGLSLDLLTQPEDHSALPENKEGREPQGDNDREDESVSAEDKLNGHIIKYIWKTSRLDRRKLRDIWNECDPRQTGALDRDAFVQGMWRIDEELRRAELARCTSALSAASLQRIPHRPLPRNSSTHRLLS</sequence>
<feature type="region of interest" description="Disordered" evidence="1">
    <location>
        <begin position="445"/>
        <end position="473"/>
    </location>
</feature>
<organism evidence="3 4">
    <name type="scientific">Scleroderma citrinum Foug A</name>
    <dbReference type="NCBI Taxonomy" id="1036808"/>
    <lineage>
        <taxon>Eukaryota</taxon>
        <taxon>Fungi</taxon>
        <taxon>Dikarya</taxon>
        <taxon>Basidiomycota</taxon>
        <taxon>Agaricomycotina</taxon>
        <taxon>Agaricomycetes</taxon>
        <taxon>Agaricomycetidae</taxon>
        <taxon>Boletales</taxon>
        <taxon>Sclerodermatineae</taxon>
        <taxon>Sclerodermataceae</taxon>
        <taxon>Scleroderma</taxon>
    </lineage>
</organism>
<dbReference type="SUPFAM" id="SSF47473">
    <property type="entry name" value="EF-hand"/>
    <property type="match status" value="1"/>
</dbReference>
<feature type="compositionally biased region" description="Basic and acidic residues" evidence="1">
    <location>
        <begin position="445"/>
        <end position="464"/>
    </location>
</feature>
<feature type="domain" description="EH" evidence="2">
    <location>
        <begin position="474"/>
        <end position="527"/>
    </location>
</feature>
<dbReference type="InterPro" id="IPR011992">
    <property type="entry name" value="EF-hand-dom_pair"/>
</dbReference>
<reference evidence="4" key="2">
    <citation type="submission" date="2015-01" db="EMBL/GenBank/DDBJ databases">
        <title>Evolutionary Origins and Diversification of the Mycorrhizal Mutualists.</title>
        <authorList>
            <consortium name="DOE Joint Genome Institute"/>
            <consortium name="Mycorrhizal Genomics Consortium"/>
            <person name="Kohler A."/>
            <person name="Kuo A."/>
            <person name="Nagy L.G."/>
            <person name="Floudas D."/>
            <person name="Copeland A."/>
            <person name="Barry K.W."/>
            <person name="Cichocki N."/>
            <person name="Veneault-Fourrey C."/>
            <person name="LaButti K."/>
            <person name="Lindquist E.A."/>
            <person name="Lipzen A."/>
            <person name="Lundell T."/>
            <person name="Morin E."/>
            <person name="Murat C."/>
            <person name="Riley R."/>
            <person name="Ohm R."/>
            <person name="Sun H."/>
            <person name="Tunlid A."/>
            <person name="Henrissat B."/>
            <person name="Grigoriev I.V."/>
            <person name="Hibbett D.S."/>
            <person name="Martin F."/>
        </authorList>
    </citation>
    <scope>NUCLEOTIDE SEQUENCE [LARGE SCALE GENOMIC DNA]</scope>
    <source>
        <strain evidence="4">Foug A</strain>
    </source>
</reference>
<dbReference type="Gene3D" id="1.10.238.10">
    <property type="entry name" value="EF-hand"/>
    <property type="match status" value="1"/>
</dbReference>
<accession>A0A0C2YZN1</accession>
<dbReference type="HOGENOM" id="CLU_024941_0_0_1"/>
<feature type="compositionally biased region" description="Low complexity" evidence="1">
    <location>
        <begin position="309"/>
        <end position="318"/>
    </location>
</feature>
<feature type="compositionally biased region" description="Low complexity" evidence="1">
    <location>
        <begin position="165"/>
        <end position="178"/>
    </location>
</feature>
<feature type="region of interest" description="Disordered" evidence="1">
    <location>
        <begin position="230"/>
        <end position="252"/>
    </location>
</feature>
<feature type="compositionally biased region" description="Pro residues" evidence="1">
    <location>
        <begin position="323"/>
        <end position="339"/>
    </location>
</feature>
<keyword evidence="4" id="KW-1185">Reference proteome</keyword>
<dbReference type="InParanoid" id="A0A0C2YZN1"/>
<evidence type="ECO:0000259" key="2">
    <source>
        <dbReference type="Pfam" id="PF12763"/>
    </source>
</evidence>
<proteinExistence type="predicted"/>
<feature type="compositionally biased region" description="Low complexity" evidence="1">
    <location>
        <begin position="19"/>
        <end position="38"/>
    </location>
</feature>
<dbReference type="EMBL" id="KN822142">
    <property type="protein sequence ID" value="KIM55033.1"/>
    <property type="molecule type" value="Genomic_DNA"/>
</dbReference>
<evidence type="ECO:0000313" key="3">
    <source>
        <dbReference type="EMBL" id="KIM55033.1"/>
    </source>
</evidence>
<dbReference type="STRING" id="1036808.A0A0C2YZN1"/>
<dbReference type="InterPro" id="IPR000261">
    <property type="entry name" value="EH_dom"/>
</dbReference>
<dbReference type="AlphaFoldDB" id="A0A0C2YZN1"/>
<protein>
    <recommendedName>
        <fullName evidence="2">EH domain-containing protein</fullName>
    </recommendedName>
</protein>
<dbReference type="OrthoDB" id="10045710at2759"/>
<feature type="region of interest" description="Disordered" evidence="1">
    <location>
        <begin position="17"/>
        <end position="60"/>
    </location>
</feature>
<evidence type="ECO:0000256" key="1">
    <source>
        <dbReference type="SAM" id="MobiDB-lite"/>
    </source>
</evidence>
<evidence type="ECO:0000313" key="4">
    <source>
        <dbReference type="Proteomes" id="UP000053989"/>
    </source>
</evidence>